<gene>
    <name evidence="1" type="ORF">ED733_000434</name>
</gene>
<organism evidence="1 2">
    <name type="scientific">Metarhizium rileyi (strain RCEF 4871)</name>
    <name type="common">Nomuraea rileyi</name>
    <dbReference type="NCBI Taxonomy" id="1649241"/>
    <lineage>
        <taxon>Eukaryota</taxon>
        <taxon>Fungi</taxon>
        <taxon>Dikarya</taxon>
        <taxon>Ascomycota</taxon>
        <taxon>Pezizomycotina</taxon>
        <taxon>Sordariomycetes</taxon>
        <taxon>Hypocreomycetidae</taxon>
        <taxon>Hypocreales</taxon>
        <taxon>Clavicipitaceae</taxon>
        <taxon>Metarhizium</taxon>
    </lineage>
</organism>
<protein>
    <submittedName>
        <fullName evidence="1">Uncharacterized protein</fullName>
    </submittedName>
</protein>
<comment type="caution">
    <text evidence="1">The sequence shown here is derived from an EMBL/GenBank/DDBJ whole genome shotgun (WGS) entry which is preliminary data.</text>
</comment>
<dbReference type="AlphaFoldDB" id="A0A5C6G9Y7"/>
<reference evidence="2" key="1">
    <citation type="submission" date="2018-12" db="EMBL/GenBank/DDBJ databases">
        <title>The complete genome of Metarhizium rileyi, a key fungal pathogen of Lepidoptera.</title>
        <authorList>
            <person name="Binneck E."/>
            <person name="Lastra C.C.L."/>
            <person name="Sosa-Gomez D.R."/>
        </authorList>
    </citation>
    <scope>NUCLEOTIDE SEQUENCE [LARGE SCALE GENOMIC DNA]</scope>
    <source>
        <strain evidence="2">Cep018-CH2</strain>
    </source>
</reference>
<dbReference type="EMBL" id="SBHS01000025">
    <property type="protein sequence ID" value="TWU72633.1"/>
    <property type="molecule type" value="Genomic_DNA"/>
</dbReference>
<accession>A0A5C6G9Y7</accession>
<proteinExistence type="predicted"/>
<evidence type="ECO:0000313" key="2">
    <source>
        <dbReference type="Proteomes" id="UP000317257"/>
    </source>
</evidence>
<evidence type="ECO:0000313" key="1">
    <source>
        <dbReference type="EMBL" id="TWU72633.1"/>
    </source>
</evidence>
<name>A0A5C6G9Y7_METRR</name>
<sequence>MSRRHFSTSAVLKKLLKWTLNGTTEEIGWAKTSVESQVDHVPGLATKATSATIEGNPHETRKRDGTVDPFHASGTILSKSNRTLTSFHAYKNGLVRFSKDKYNIADGDVGESSQAMPVFKTGMTWQMNSDNTCALWWDGSEWQKGQWLKEHAKWVALCNGEWYVWE</sequence>
<dbReference type="Proteomes" id="UP000317257">
    <property type="component" value="Unassembled WGS sequence"/>
</dbReference>